<dbReference type="Proteomes" id="UP001620626">
    <property type="component" value="Unassembled WGS sequence"/>
</dbReference>
<dbReference type="SMART" id="SM00225">
    <property type="entry name" value="BTB"/>
    <property type="match status" value="1"/>
</dbReference>
<dbReference type="SUPFAM" id="SSF54695">
    <property type="entry name" value="POZ domain"/>
    <property type="match status" value="1"/>
</dbReference>
<dbReference type="AlphaFoldDB" id="A0ABD2I2K0"/>
<dbReference type="CDD" id="cd18186">
    <property type="entry name" value="BTB_POZ_ZBTB_KLHL-like"/>
    <property type="match status" value="1"/>
</dbReference>
<organism evidence="2 3">
    <name type="scientific">Heterodera trifolii</name>
    <dbReference type="NCBI Taxonomy" id="157864"/>
    <lineage>
        <taxon>Eukaryota</taxon>
        <taxon>Metazoa</taxon>
        <taxon>Ecdysozoa</taxon>
        <taxon>Nematoda</taxon>
        <taxon>Chromadorea</taxon>
        <taxon>Rhabditida</taxon>
        <taxon>Tylenchina</taxon>
        <taxon>Tylenchomorpha</taxon>
        <taxon>Tylenchoidea</taxon>
        <taxon>Heteroderidae</taxon>
        <taxon>Heteroderinae</taxon>
        <taxon>Heterodera</taxon>
    </lineage>
</organism>
<evidence type="ECO:0000313" key="3">
    <source>
        <dbReference type="Proteomes" id="UP001620626"/>
    </source>
</evidence>
<dbReference type="Pfam" id="PF00651">
    <property type="entry name" value="BTB"/>
    <property type="match status" value="1"/>
</dbReference>
<dbReference type="Gene3D" id="3.30.710.10">
    <property type="entry name" value="Potassium Channel Kv1.1, Chain A"/>
    <property type="match status" value="1"/>
</dbReference>
<dbReference type="EMBL" id="JBICBT010001358">
    <property type="protein sequence ID" value="KAL3071621.1"/>
    <property type="molecule type" value="Genomic_DNA"/>
</dbReference>
<keyword evidence="3" id="KW-1185">Reference proteome</keyword>
<evidence type="ECO:0000259" key="1">
    <source>
        <dbReference type="SMART" id="SM00225"/>
    </source>
</evidence>
<comment type="caution">
    <text evidence="2">The sequence shown here is derived from an EMBL/GenBank/DDBJ whole genome shotgun (WGS) entry which is preliminary data.</text>
</comment>
<dbReference type="InterPro" id="IPR011333">
    <property type="entry name" value="SKP1/BTB/POZ_sf"/>
</dbReference>
<feature type="domain" description="BTB" evidence="1">
    <location>
        <begin position="148"/>
        <end position="251"/>
    </location>
</feature>
<dbReference type="InterPro" id="IPR000210">
    <property type="entry name" value="BTB/POZ_dom"/>
</dbReference>
<protein>
    <recommendedName>
        <fullName evidence="1">BTB domain-containing protein</fullName>
    </recommendedName>
</protein>
<evidence type="ECO:0000313" key="2">
    <source>
        <dbReference type="EMBL" id="KAL3071621.1"/>
    </source>
</evidence>
<accession>A0ABD2I2K0</accession>
<gene>
    <name evidence="2" type="ORF">niasHT_031985</name>
</gene>
<dbReference type="PANTHER" id="PTHR22744">
    <property type="entry name" value="HELIX LOOP HELIX PROTEIN 21-RELATED"/>
    <property type="match status" value="1"/>
</dbReference>
<reference evidence="2 3" key="1">
    <citation type="submission" date="2024-10" db="EMBL/GenBank/DDBJ databases">
        <authorList>
            <person name="Kim D."/>
        </authorList>
    </citation>
    <scope>NUCLEOTIDE SEQUENCE [LARGE SCALE GENOMIC DNA]</scope>
    <source>
        <strain evidence="2">BH-2024</strain>
    </source>
</reference>
<proteinExistence type="predicted"/>
<sequence length="311" mass="35580">MGIFDKFIVIYEKSFSDLKIKGSVADHCPLHTFFYSHCDGCKTNRENNSVKFADITQFAALEFYINNCNRVLIVKDIGGAFVAGVPFAQIILWGWNNGARVIKHTTMLNTGCSDQFNADYFDSFVIRILKKRENAVKNPLPPLDSSDDELIVQIGEKQVTVSANRLMAQSPVIHRMLMTEMRETQQRLITLNDLGVNMDQFMDFLEAISPIALQYPILPNPENVLVLLKLADFFQVDWLKSRCEMHLANCVEIPLIDRFLLIEQFGLTHFKNYFLNLGGNNLRDFFKSNRKQLSSVLSNDFYGAFFFILCG</sequence>
<name>A0ABD2I2K0_9BILA</name>
<dbReference type="PANTHER" id="PTHR22744:SF14">
    <property type="entry name" value="BTB DOMAIN-CONTAINING PROTEIN-RELATED"/>
    <property type="match status" value="1"/>
</dbReference>